<reference evidence="4 5" key="1">
    <citation type="submission" date="2017-09" db="EMBL/GenBank/DDBJ databases">
        <authorList>
            <person name="Lee N."/>
            <person name="Cho B.-K."/>
        </authorList>
    </citation>
    <scope>NUCLEOTIDE SEQUENCE [LARGE SCALE GENOMIC DNA]</scope>
    <source>
        <strain evidence="4 5">ATCC 27476</strain>
    </source>
</reference>
<evidence type="ECO:0000313" key="4">
    <source>
        <dbReference type="EMBL" id="QEV48924.1"/>
    </source>
</evidence>
<dbReference type="NCBIfam" id="NF033580">
    <property type="entry name" value="transpos_IS5_3"/>
    <property type="match status" value="1"/>
</dbReference>
<dbReference type="Proteomes" id="UP000325563">
    <property type="component" value="Chromosome"/>
</dbReference>
<name>A0A5J6JK16_STRVI</name>
<dbReference type="PANTHER" id="PTHR30007">
    <property type="entry name" value="PHP DOMAIN PROTEIN"/>
    <property type="match status" value="1"/>
</dbReference>
<evidence type="ECO:0000259" key="2">
    <source>
        <dbReference type="Pfam" id="PF01609"/>
    </source>
</evidence>
<dbReference type="RefSeq" id="WP_150529606.1">
    <property type="nucleotide sequence ID" value="NZ_BNBW01000003.1"/>
</dbReference>
<feature type="region of interest" description="Disordered" evidence="1">
    <location>
        <begin position="112"/>
        <end position="131"/>
    </location>
</feature>
<protein>
    <submittedName>
        <fullName evidence="4">IS5 family transposase</fullName>
    </submittedName>
</protein>
<gene>
    <name evidence="4" type="ORF">CP980_31035</name>
</gene>
<feature type="domain" description="Insertion element IS402-like" evidence="3">
    <location>
        <begin position="9"/>
        <end position="84"/>
    </location>
</feature>
<dbReference type="PANTHER" id="PTHR30007:SF1">
    <property type="entry name" value="BLR1914 PROTEIN"/>
    <property type="match status" value="1"/>
</dbReference>
<dbReference type="Pfam" id="PF13340">
    <property type="entry name" value="DUF4096"/>
    <property type="match status" value="1"/>
</dbReference>
<proteinExistence type="predicted"/>
<feature type="domain" description="Transposase IS4-like" evidence="2">
    <location>
        <begin position="102"/>
        <end position="258"/>
    </location>
</feature>
<dbReference type="AlphaFoldDB" id="A0A5J6JK16"/>
<accession>A0A5J6JK16</accession>
<evidence type="ECO:0000313" key="5">
    <source>
        <dbReference type="Proteomes" id="UP000325563"/>
    </source>
</evidence>
<dbReference type="InterPro" id="IPR025161">
    <property type="entry name" value="IS402-like_dom"/>
</dbReference>
<dbReference type="EMBL" id="CP023692">
    <property type="protein sequence ID" value="QEV48924.1"/>
    <property type="molecule type" value="Genomic_DNA"/>
</dbReference>
<dbReference type="GO" id="GO:0004803">
    <property type="term" value="F:transposase activity"/>
    <property type="evidence" value="ECO:0007669"/>
    <property type="project" value="InterPro"/>
</dbReference>
<dbReference type="InterPro" id="IPR002559">
    <property type="entry name" value="Transposase_11"/>
</dbReference>
<dbReference type="GO" id="GO:0003677">
    <property type="term" value="F:DNA binding"/>
    <property type="evidence" value="ECO:0007669"/>
    <property type="project" value="InterPro"/>
</dbReference>
<dbReference type="GeneID" id="95614980"/>
<dbReference type="GO" id="GO:0006313">
    <property type="term" value="P:DNA transposition"/>
    <property type="evidence" value="ECO:0007669"/>
    <property type="project" value="InterPro"/>
</dbReference>
<sequence>MSNKPWIVDDELWARVEPLLPAWPERSPGPRPVDDRRCLQGTLFVLCTGIAWRQLPLELGFGSGQTCWRRLGRWQETGVFEALHRILLAESNVAGLIDWTRACVDASHVRAKNGGEATGPSSVDRRKTGSKHHLISDGGGIPFHVITTAANVNDVTQTLALVDGIPQVAGVVGRPRKRPDALLGDKGYDSNPNRRELRKRRILPVISRRGEPDIIGLGKLRYVVEQTFAQLHQFKRLAVRWERRLDLHEALVSLACATICWRRLRRPAQPTRRP</sequence>
<evidence type="ECO:0000256" key="1">
    <source>
        <dbReference type="SAM" id="MobiDB-lite"/>
    </source>
</evidence>
<organism evidence="4 5">
    <name type="scientific">Streptomyces vinaceus</name>
    <dbReference type="NCBI Taxonomy" id="1960"/>
    <lineage>
        <taxon>Bacteria</taxon>
        <taxon>Bacillati</taxon>
        <taxon>Actinomycetota</taxon>
        <taxon>Actinomycetes</taxon>
        <taxon>Kitasatosporales</taxon>
        <taxon>Streptomycetaceae</taxon>
        <taxon>Streptomyces</taxon>
    </lineage>
</organism>
<evidence type="ECO:0000259" key="3">
    <source>
        <dbReference type="Pfam" id="PF13340"/>
    </source>
</evidence>
<dbReference type="Pfam" id="PF01609">
    <property type="entry name" value="DDE_Tnp_1"/>
    <property type="match status" value="1"/>
</dbReference>
<dbReference type="KEGG" id="svn:CP980_31035"/>
<keyword evidence="5" id="KW-1185">Reference proteome</keyword>